<name>A0A8T1WZX6_9STRA</name>
<dbReference type="PANTHER" id="PTHR12363">
    <property type="entry name" value="TRANSPORTIN 3 AND IMPORTIN 13"/>
    <property type="match status" value="1"/>
</dbReference>
<keyword evidence="2" id="KW-0813">Transport</keyword>
<dbReference type="InterPro" id="IPR051345">
    <property type="entry name" value="Importin_beta-like_NTR"/>
</dbReference>
<dbReference type="Proteomes" id="UP000693981">
    <property type="component" value="Unassembled WGS sequence"/>
</dbReference>
<evidence type="ECO:0000313" key="6">
    <source>
        <dbReference type="Proteomes" id="UP000693981"/>
    </source>
</evidence>
<keyword evidence="6" id="KW-1185">Reference proteome</keyword>
<proteinExistence type="predicted"/>
<keyword evidence="3" id="KW-0539">Nucleus</keyword>
<accession>A0A8T1WZX6</accession>
<dbReference type="GO" id="GO:0031267">
    <property type="term" value="F:small GTPase binding"/>
    <property type="evidence" value="ECO:0007669"/>
    <property type="project" value="InterPro"/>
</dbReference>
<dbReference type="GO" id="GO:0005737">
    <property type="term" value="C:cytoplasm"/>
    <property type="evidence" value="ECO:0007669"/>
    <property type="project" value="TreeGrafter"/>
</dbReference>
<protein>
    <recommendedName>
        <fullName evidence="4">Importin N-terminal domain-containing protein</fullName>
    </recommendedName>
</protein>
<evidence type="ECO:0000313" key="5">
    <source>
        <dbReference type="EMBL" id="KAG7399582.1"/>
    </source>
</evidence>
<dbReference type="OrthoDB" id="435593at2759"/>
<dbReference type="Pfam" id="PF03810">
    <property type="entry name" value="IBN_N"/>
    <property type="match status" value="1"/>
</dbReference>
<feature type="domain" description="Importin N-terminal" evidence="4">
    <location>
        <begin position="25"/>
        <end position="97"/>
    </location>
</feature>
<dbReference type="GO" id="GO:0006606">
    <property type="term" value="P:protein import into nucleus"/>
    <property type="evidence" value="ECO:0007669"/>
    <property type="project" value="TreeGrafter"/>
</dbReference>
<dbReference type="AlphaFoldDB" id="A0A8T1WZX6"/>
<evidence type="ECO:0000256" key="2">
    <source>
        <dbReference type="ARBA" id="ARBA00022448"/>
    </source>
</evidence>
<sequence>MAEQLAACARQLFEGVSGSDEQRFANAWLMNFQASDQAWEAALQLLEQPPRDPATLQSLAAPELVAMQILRLKTQQEWSRISPEQHQIVRQTLLKLLEATCVSDGGLAPVSCRIACVTVADIIVKSYTEWSSWKSDVQRLVDAGVAAQRQQRGAAVVWSVELHGFGLWGFARLCTSEEMVNMLTKFQAEREEVMKAVQMIISNIPEEQSNALRCLEGWVIGCVPTHETFGLNAAHIFSSGMMDMLFDIATNGKEEHSQLAAGIIADSFVCTVSDPLSDAMANAVHHAGHRLVAATPLFYTDVQLPPHGIGDEQKTVTCSGLSRIACSLAMNHAPALFSPHGNFNSSGKTQFPLEFMELLLACSAHPDADVVQPTLEIWFFFLEESSSQNEISLELFDAAGHEQIVAVLSRLVNSLVDHCKYPQSFIDTQQISSDDPEIEAIDTLRREIADTLLSLFSKWPGDPGQPKGDYVSCVMGMSQMLSDSKDVAMIDALLFLLSYLVELFDVVSSDSESEDDQLPLEVPASGGVDHHKADDACCRAGVQFFLNVIPFLTNGDTHHPIEAQILDVCMCWYGERIFPDVLTCCSRIITKQQGNPSFYVEAQQMFERLLVAFRAKLRDVPVAASDPRQQTMEDFLTLDNDADSMIPEVEQFLKLSREMLCSFPQVLVQPRSNGDPSLYWICLDLSTRLLKIDHQMQEVCDTSCDFLLDAMRCQPGPVLERIAVFATEIVRVVLGFLGPKRERYRVRNLWDFLFQCLHAPQISTQIRGKYCGFLSAITTVVHDEGALHSLLPPDVCQQLPGELRIRRQRHRFRQYFSLLLSAMET</sequence>
<gene>
    <name evidence="5" type="ORF">PHYBOEH_008577</name>
</gene>
<evidence type="ECO:0000256" key="3">
    <source>
        <dbReference type="ARBA" id="ARBA00023242"/>
    </source>
</evidence>
<comment type="subcellular location">
    <subcellularLocation>
        <location evidence="1">Nucleus</location>
    </subcellularLocation>
</comment>
<dbReference type="InterPro" id="IPR001494">
    <property type="entry name" value="Importin-beta_N"/>
</dbReference>
<comment type="caution">
    <text evidence="5">The sequence shown here is derived from an EMBL/GenBank/DDBJ whole genome shotgun (WGS) entry which is preliminary data.</text>
</comment>
<evidence type="ECO:0000259" key="4">
    <source>
        <dbReference type="Pfam" id="PF03810"/>
    </source>
</evidence>
<reference evidence="5" key="1">
    <citation type="submission" date="2021-02" db="EMBL/GenBank/DDBJ databases">
        <authorList>
            <person name="Palmer J.M."/>
        </authorList>
    </citation>
    <scope>NUCLEOTIDE SEQUENCE</scope>
    <source>
        <strain evidence="5">SCRP23</strain>
    </source>
</reference>
<organism evidence="5 6">
    <name type="scientific">Phytophthora boehmeriae</name>
    <dbReference type="NCBI Taxonomy" id="109152"/>
    <lineage>
        <taxon>Eukaryota</taxon>
        <taxon>Sar</taxon>
        <taxon>Stramenopiles</taxon>
        <taxon>Oomycota</taxon>
        <taxon>Peronosporomycetes</taxon>
        <taxon>Peronosporales</taxon>
        <taxon>Peronosporaceae</taxon>
        <taxon>Phytophthora</taxon>
    </lineage>
</organism>
<dbReference type="PANTHER" id="PTHR12363:SF33">
    <property type="entry name" value="IMPORTIN-13"/>
    <property type="match status" value="1"/>
</dbReference>
<dbReference type="GO" id="GO:0005634">
    <property type="term" value="C:nucleus"/>
    <property type="evidence" value="ECO:0007669"/>
    <property type="project" value="UniProtKB-SubCell"/>
</dbReference>
<dbReference type="EMBL" id="JAGDFL010000050">
    <property type="protein sequence ID" value="KAG7399582.1"/>
    <property type="molecule type" value="Genomic_DNA"/>
</dbReference>
<evidence type="ECO:0000256" key="1">
    <source>
        <dbReference type="ARBA" id="ARBA00004123"/>
    </source>
</evidence>